<gene>
    <name evidence="2" type="ORF">PUP29_01240</name>
</gene>
<dbReference type="AlphaFoldDB" id="A0AAU8A9F0"/>
<dbReference type="EMBL" id="CP117826">
    <property type="protein sequence ID" value="XCC62582.1"/>
    <property type="molecule type" value="Genomic_DNA"/>
</dbReference>
<protein>
    <submittedName>
        <fullName evidence="2">MBL fold metallo-hydrolase</fullName>
    </submittedName>
</protein>
<reference evidence="2" key="1">
    <citation type="submission" date="2023-02" db="EMBL/GenBank/DDBJ databases">
        <title>Gut commensal Christensenella minuta modulates host metabolism via a new class of secondary bile acids.</title>
        <authorList>
            <person name="Liu C."/>
        </authorList>
    </citation>
    <scope>NUCLEOTIDE SEQUENCE</scope>
    <source>
        <strain evidence="2">CA70</strain>
    </source>
</reference>
<name>A0AAU8A9F0_9FIRM</name>
<evidence type="ECO:0000259" key="1">
    <source>
        <dbReference type="SMART" id="SM00849"/>
    </source>
</evidence>
<dbReference type="SMART" id="SM00849">
    <property type="entry name" value="Lactamase_B"/>
    <property type="match status" value="1"/>
</dbReference>
<sequence length="238" mass="26774">MKITILGKYGPYPKSGGATTSYLVEEQGKKFLLDAGTGSLSRIQMICSLEEIDAVFLTHLHSDHCSDLFILRYALKKKKLPLFLPRTPEAEYRLLDACSCFDTTVLSDGMEIQMPDAEVKVSFCRTIHPVECYAAKFENGSRSFVFSGDSRYSEKLTAFCEGTDVLLCDSGFLSSQKDTGSLPHMYVKEAAETARKANVGKLLLTHINPIYEEEALLCEARERFENTQIVEEMKQYFI</sequence>
<dbReference type="GO" id="GO:0042781">
    <property type="term" value="F:3'-tRNA processing endoribonuclease activity"/>
    <property type="evidence" value="ECO:0007669"/>
    <property type="project" value="TreeGrafter"/>
</dbReference>
<dbReference type="Gene3D" id="3.60.15.10">
    <property type="entry name" value="Ribonuclease Z/Hydroxyacylglutathione hydrolase-like"/>
    <property type="match status" value="1"/>
</dbReference>
<proteinExistence type="predicted"/>
<dbReference type="InterPro" id="IPR001279">
    <property type="entry name" value="Metallo-B-lactamas"/>
</dbReference>
<feature type="domain" description="Metallo-beta-lactamase" evidence="1">
    <location>
        <begin position="18"/>
        <end position="206"/>
    </location>
</feature>
<evidence type="ECO:0000313" key="2">
    <source>
        <dbReference type="EMBL" id="XCC62582.1"/>
    </source>
</evidence>
<dbReference type="InterPro" id="IPR036866">
    <property type="entry name" value="RibonucZ/Hydroxyglut_hydro"/>
</dbReference>
<organism evidence="2">
    <name type="scientific">Christensenella massiliensis</name>
    <dbReference type="NCBI Taxonomy" id="1805714"/>
    <lineage>
        <taxon>Bacteria</taxon>
        <taxon>Bacillati</taxon>
        <taxon>Bacillota</taxon>
        <taxon>Clostridia</taxon>
        <taxon>Christensenellales</taxon>
        <taxon>Christensenellaceae</taxon>
        <taxon>Christensenella</taxon>
    </lineage>
</organism>
<dbReference type="PANTHER" id="PTHR46018:SF4">
    <property type="entry name" value="METALLO-HYDROLASE YHFI-RELATED"/>
    <property type="match status" value="1"/>
</dbReference>
<dbReference type="SUPFAM" id="SSF56281">
    <property type="entry name" value="Metallo-hydrolase/oxidoreductase"/>
    <property type="match status" value="1"/>
</dbReference>
<accession>A0AAU8A9F0</accession>
<dbReference type="PANTHER" id="PTHR46018">
    <property type="entry name" value="ZINC PHOSPHODIESTERASE ELAC PROTEIN 1"/>
    <property type="match status" value="1"/>
</dbReference>
<dbReference type="RefSeq" id="WP_353423606.1">
    <property type="nucleotide sequence ID" value="NZ_CP117826.1"/>
</dbReference>
<dbReference type="CDD" id="cd07716">
    <property type="entry name" value="RNaseZ_short-form-like_MBL-fold"/>
    <property type="match status" value="1"/>
</dbReference>
<dbReference type="Pfam" id="PF12706">
    <property type="entry name" value="Lactamase_B_2"/>
    <property type="match status" value="1"/>
</dbReference>